<keyword evidence="3" id="KW-1185">Reference proteome</keyword>
<dbReference type="RefSeq" id="WP_166396005.1">
    <property type="nucleotide sequence ID" value="NZ_CP045121.1"/>
</dbReference>
<sequence length="114" mass="12626">MGQERKEGFDGLVRLVRGRISLTRNKRLRAALSEGGDPFQRLSEELLAAVVIEWTKDRPDGSPPASAEDLSPRELGSLTNRVARRLERQADEGTRWLAPSGGSPGISTRTKYPR</sequence>
<feature type="compositionally biased region" description="Basic and acidic residues" evidence="1">
    <location>
        <begin position="84"/>
        <end position="94"/>
    </location>
</feature>
<name>A0A6G8PVU5_9ACTN</name>
<dbReference type="Proteomes" id="UP000502706">
    <property type="component" value="Chromosome"/>
</dbReference>
<feature type="region of interest" description="Disordered" evidence="1">
    <location>
        <begin position="56"/>
        <end position="114"/>
    </location>
</feature>
<evidence type="ECO:0000313" key="3">
    <source>
        <dbReference type="Proteomes" id="UP000502706"/>
    </source>
</evidence>
<organism evidence="2 3">
    <name type="scientific">Rubrobacter marinus</name>
    <dbReference type="NCBI Taxonomy" id="2653852"/>
    <lineage>
        <taxon>Bacteria</taxon>
        <taxon>Bacillati</taxon>
        <taxon>Actinomycetota</taxon>
        <taxon>Rubrobacteria</taxon>
        <taxon>Rubrobacterales</taxon>
        <taxon>Rubrobacteraceae</taxon>
        <taxon>Rubrobacter</taxon>
    </lineage>
</organism>
<gene>
    <name evidence="2" type="ORF">GBA65_07135</name>
</gene>
<feature type="compositionally biased region" description="Polar residues" evidence="1">
    <location>
        <begin position="105"/>
        <end position="114"/>
    </location>
</feature>
<protein>
    <submittedName>
        <fullName evidence="2">Uncharacterized protein</fullName>
    </submittedName>
</protein>
<reference evidence="2 3" key="1">
    <citation type="submission" date="2019-10" db="EMBL/GenBank/DDBJ databases">
        <title>Rubrobacter sp nov SCSIO 52915 isolated from a deep-sea sediment in the South China Sea.</title>
        <authorList>
            <person name="Chen R.W."/>
        </authorList>
    </citation>
    <scope>NUCLEOTIDE SEQUENCE [LARGE SCALE GENOMIC DNA]</scope>
    <source>
        <strain evidence="2 3">SCSIO 52915</strain>
    </source>
</reference>
<accession>A0A6G8PVU5</accession>
<dbReference type="KEGG" id="rmar:GBA65_07135"/>
<dbReference type="AlphaFoldDB" id="A0A6G8PVU5"/>
<dbReference type="EMBL" id="CP045121">
    <property type="protein sequence ID" value="QIN78328.1"/>
    <property type="molecule type" value="Genomic_DNA"/>
</dbReference>
<evidence type="ECO:0000313" key="2">
    <source>
        <dbReference type="EMBL" id="QIN78328.1"/>
    </source>
</evidence>
<evidence type="ECO:0000256" key="1">
    <source>
        <dbReference type="SAM" id="MobiDB-lite"/>
    </source>
</evidence>
<proteinExistence type="predicted"/>